<feature type="compositionally biased region" description="Polar residues" evidence="1">
    <location>
        <begin position="91"/>
        <end position="111"/>
    </location>
</feature>
<evidence type="ECO:0000259" key="4">
    <source>
        <dbReference type="Pfam" id="PF04536"/>
    </source>
</evidence>
<feature type="signal peptide" evidence="3">
    <location>
        <begin position="1"/>
        <end position="26"/>
    </location>
</feature>
<feature type="transmembrane region" description="Helical" evidence="2">
    <location>
        <begin position="276"/>
        <end position="295"/>
    </location>
</feature>
<dbReference type="InterPro" id="IPR007621">
    <property type="entry name" value="TPM_dom"/>
</dbReference>
<sequence>MQKLKRSWSILSLVVATLLVTPIGLAANTEATSTASSQSSQQFGDQSVEDMVAIAKAGQQNEAINDAVFGNEAITDNLPNMGEARAEDNAQAGSNANVATAEPRQSTAQSVDSDKLILNAPVVDQANIFTPQEKQLLTQRLRHLYDQGLAQAALVTVPSTNGMNIFDYSLQVADKWKLGDKDTDDGLLILVSVNDRDMYILSGYGLEGVLPDAILKGIIREDITPSFKQGDYAGGLVKGINRIEERLVADPDVLAQSDKLAKERAQNQSASDSPSLFGTFIIAMIFGLFITSVLGRILGSFVATGGFIMLALTSGAGLIVTLFMAVFLWLFLITRSSGGGKGGGRGGRGGRGGGVVFFPGGGFGGGGGGFGGGGFGGGGFGGGGGGFGGGGAGGSW</sequence>
<feature type="region of interest" description="Disordered" evidence="1">
    <location>
        <begin position="89"/>
        <end position="111"/>
    </location>
</feature>
<feature type="transmembrane region" description="Helical" evidence="2">
    <location>
        <begin position="307"/>
        <end position="332"/>
    </location>
</feature>
<keyword evidence="2" id="KW-0472">Membrane</keyword>
<dbReference type="Pfam" id="PF04536">
    <property type="entry name" value="TPM_phosphatase"/>
    <property type="match status" value="1"/>
</dbReference>
<name>A0A844LWJ3_9GAMM</name>
<evidence type="ECO:0000256" key="3">
    <source>
        <dbReference type="SAM" id="SignalP"/>
    </source>
</evidence>
<organism evidence="5 6">
    <name type="scientific">Psychrobacter sanguinis</name>
    <dbReference type="NCBI Taxonomy" id="861445"/>
    <lineage>
        <taxon>Bacteria</taxon>
        <taxon>Pseudomonadati</taxon>
        <taxon>Pseudomonadota</taxon>
        <taxon>Gammaproteobacteria</taxon>
        <taxon>Moraxellales</taxon>
        <taxon>Moraxellaceae</taxon>
        <taxon>Psychrobacter</taxon>
    </lineage>
</organism>
<keyword evidence="6" id="KW-1185">Reference proteome</keyword>
<dbReference type="PANTHER" id="PTHR30373">
    <property type="entry name" value="UPF0603 PROTEIN YGCG"/>
    <property type="match status" value="1"/>
</dbReference>
<evidence type="ECO:0000313" key="5">
    <source>
        <dbReference type="EMBL" id="MUG31221.1"/>
    </source>
</evidence>
<keyword evidence="3" id="KW-0732">Signal</keyword>
<evidence type="ECO:0000313" key="6">
    <source>
        <dbReference type="Proteomes" id="UP000442109"/>
    </source>
</evidence>
<dbReference type="OrthoDB" id="9810918at2"/>
<feature type="domain" description="TPM" evidence="4">
    <location>
        <begin position="122"/>
        <end position="245"/>
    </location>
</feature>
<dbReference type="PANTHER" id="PTHR30373:SF2">
    <property type="entry name" value="UPF0603 PROTEIN YGCG"/>
    <property type="match status" value="1"/>
</dbReference>
<evidence type="ECO:0000256" key="2">
    <source>
        <dbReference type="SAM" id="Phobius"/>
    </source>
</evidence>
<proteinExistence type="predicted"/>
<dbReference type="RefSeq" id="WP_110817288.1">
    <property type="nucleotide sequence ID" value="NZ_WFKQ01000001.1"/>
</dbReference>
<protein>
    <submittedName>
        <fullName evidence="5">TPM domain-containing protein</fullName>
    </submittedName>
</protein>
<keyword evidence="2" id="KW-1133">Transmembrane helix</keyword>
<evidence type="ECO:0000256" key="1">
    <source>
        <dbReference type="SAM" id="MobiDB-lite"/>
    </source>
</evidence>
<comment type="caution">
    <text evidence="5">The sequence shown here is derived from an EMBL/GenBank/DDBJ whole genome shotgun (WGS) entry which is preliminary data.</text>
</comment>
<dbReference type="EMBL" id="WFKQ01000001">
    <property type="protein sequence ID" value="MUG31221.1"/>
    <property type="molecule type" value="Genomic_DNA"/>
</dbReference>
<accession>A0A844LWJ3</accession>
<dbReference type="AlphaFoldDB" id="A0A844LWJ3"/>
<dbReference type="Gene3D" id="3.10.310.50">
    <property type="match status" value="1"/>
</dbReference>
<dbReference type="Proteomes" id="UP000442109">
    <property type="component" value="Unassembled WGS sequence"/>
</dbReference>
<feature type="chain" id="PRO_5032786553" evidence="3">
    <location>
        <begin position="27"/>
        <end position="396"/>
    </location>
</feature>
<gene>
    <name evidence="5" type="ORF">GB996_00240</name>
</gene>
<keyword evidence="2" id="KW-0812">Transmembrane</keyword>
<reference evidence="5 6" key="1">
    <citation type="journal article" date="2019" name="PLoS ONE">
        <title>Pup mortality in New Zealand sea lions (Phocarctos hookeri) at Enderby Island, Auckland Islands, 2013-18.</title>
        <authorList>
            <person name="Michael S.A."/>
            <person name="Hayman D.T.S."/>
            <person name="Gray R."/>
            <person name="Zhang J."/>
            <person name="Rogers L."/>
            <person name="Roe W.D."/>
        </authorList>
    </citation>
    <scope>NUCLEOTIDE SEQUENCE [LARGE SCALE GENOMIC DNA]</scope>
    <source>
        <strain evidence="5 6">SM868</strain>
    </source>
</reference>